<organism evidence="1 2">
    <name type="scientific">Oxalicibacterium faecigallinarum</name>
    <dbReference type="NCBI Taxonomy" id="573741"/>
    <lineage>
        <taxon>Bacteria</taxon>
        <taxon>Pseudomonadati</taxon>
        <taxon>Pseudomonadota</taxon>
        <taxon>Betaproteobacteria</taxon>
        <taxon>Burkholderiales</taxon>
        <taxon>Oxalobacteraceae</taxon>
        <taxon>Oxalicibacterium</taxon>
    </lineage>
</organism>
<accession>A0A8J3AU79</accession>
<comment type="caution">
    <text evidence="1">The sequence shown here is derived from an EMBL/GenBank/DDBJ whole genome shotgun (WGS) entry which is preliminary data.</text>
</comment>
<evidence type="ECO:0000313" key="1">
    <source>
        <dbReference type="EMBL" id="GGI16218.1"/>
    </source>
</evidence>
<dbReference type="Proteomes" id="UP000642180">
    <property type="component" value="Unassembled WGS sequence"/>
</dbReference>
<keyword evidence="2" id="KW-1185">Reference proteome</keyword>
<dbReference type="AlphaFoldDB" id="A0A8J3AU79"/>
<sequence length="166" mass="18553">MDTLLPAYLNEVVRQMTAYGDRVRFSLVGSSAQPAYQVINSFEKKMAFDVNHHLLHPSEEEFSDTTATKIFSLDQVHALIANAGMKQQAAARPVRATVRRSSGASRPVTAAQKMEENLDAQKYAYFKEHSATLPEGIREHSQEISRLMKTGLTAEAAFTQVVNEYF</sequence>
<evidence type="ECO:0000313" key="2">
    <source>
        <dbReference type="Proteomes" id="UP000642180"/>
    </source>
</evidence>
<protein>
    <submittedName>
        <fullName evidence="1">Uncharacterized protein</fullName>
    </submittedName>
</protein>
<proteinExistence type="predicted"/>
<gene>
    <name evidence="1" type="ORF">GCM10008066_02860</name>
</gene>
<name>A0A8J3AU79_9BURK</name>
<reference evidence="2" key="1">
    <citation type="journal article" date="2019" name="Int. J. Syst. Evol. Microbiol.">
        <title>The Global Catalogue of Microorganisms (GCM) 10K type strain sequencing project: providing services to taxonomists for standard genome sequencing and annotation.</title>
        <authorList>
            <consortium name="The Broad Institute Genomics Platform"/>
            <consortium name="The Broad Institute Genome Sequencing Center for Infectious Disease"/>
            <person name="Wu L."/>
            <person name="Ma J."/>
        </authorList>
    </citation>
    <scope>NUCLEOTIDE SEQUENCE [LARGE SCALE GENOMIC DNA]</scope>
    <source>
        <strain evidence="2">CCM 2767</strain>
    </source>
</reference>
<dbReference type="EMBL" id="BMDI01000001">
    <property type="protein sequence ID" value="GGI16218.1"/>
    <property type="molecule type" value="Genomic_DNA"/>
</dbReference>